<keyword evidence="5 7" id="KW-0804">Transcription</keyword>
<dbReference type="InterPro" id="IPR043145">
    <property type="entry name" value="Znf_ZZ_sf"/>
</dbReference>
<dbReference type="PROSITE" id="PS50090">
    <property type="entry name" value="MYB_LIKE"/>
    <property type="match status" value="1"/>
</dbReference>
<dbReference type="InterPro" id="IPR016827">
    <property type="entry name" value="Ada2/TADA2"/>
</dbReference>
<evidence type="ECO:0000313" key="13">
    <source>
        <dbReference type="EMBL" id="KAL0481300.1"/>
    </source>
</evidence>
<dbReference type="InterPro" id="IPR000433">
    <property type="entry name" value="Znf_ZZ"/>
</dbReference>
<keyword evidence="2 8" id="KW-0863">Zinc-finger</keyword>
<evidence type="ECO:0000259" key="11">
    <source>
        <dbReference type="PROSITE" id="PS50135"/>
    </source>
</evidence>
<dbReference type="InterPro" id="IPR009057">
    <property type="entry name" value="Homeodomain-like_sf"/>
</dbReference>
<evidence type="ECO:0000256" key="4">
    <source>
        <dbReference type="ARBA" id="ARBA00023015"/>
    </source>
</evidence>
<protein>
    <recommendedName>
        <fullName evidence="7">Transcriptional adapter</fullName>
    </recommendedName>
</protein>
<dbReference type="SMART" id="SM00291">
    <property type="entry name" value="ZnF_ZZ"/>
    <property type="match status" value="1"/>
</dbReference>
<dbReference type="PROSITE" id="PS50135">
    <property type="entry name" value="ZF_ZZ_2"/>
    <property type="match status" value="1"/>
</dbReference>
<comment type="subcellular location">
    <subcellularLocation>
        <location evidence="7">Nucleus</location>
    </subcellularLocation>
</comment>
<dbReference type="GO" id="GO:0006357">
    <property type="term" value="P:regulation of transcription by RNA polymerase II"/>
    <property type="evidence" value="ECO:0007669"/>
    <property type="project" value="InterPro"/>
</dbReference>
<dbReference type="EMBL" id="JAOPGA020000749">
    <property type="protein sequence ID" value="KAL0481300.1"/>
    <property type="molecule type" value="Genomic_DNA"/>
</dbReference>
<dbReference type="CDD" id="cd02335">
    <property type="entry name" value="ZZ_ADA2"/>
    <property type="match status" value="1"/>
</dbReference>
<organism evidence="13 14">
    <name type="scientific">Acrasis kona</name>
    <dbReference type="NCBI Taxonomy" id="1008807"/>
    <lineage>
        <taxon>Eukaryota</taxon>
        <taxon>Discoba</taxon>
        <taxon>Heterolobosea</taxon>
        <taxon>Tetramitia</taxon>
        <taxon>Eutetramitia</taxon>
        <taxon>Acrasidae</taxon>
        <taxon>Acrasis</taxon>
    </lineage>
</organism>
<dbReference type="FunFam" id="1.10.10.10:FF:000087">
    <property type="entry name" value="Transcriptional adapter 2"/>
    <property type="match status" value="1"/>
</dbReference>
<evidence type="ECO:0000256" key="6">
    <source>
        <dbReference type="ARBA" id="ARBA00023242"/>
    </source>
</evidence>
<dbReference type="Pfam" id="PF25299">
    <property type="entry name" value="ZZ_ADA2"/>
    <property type="match status" value="1"/>
</dbReference>
<feature type="region of interest" description="Disordered" evidence="9">
    <location>
        <begin position="1"/>
        <end position="20"/>
    </location>
</feature>
<evidence type="ECO:0000256" key="2">
    <source>
        <dbReference type="ARBA" id="ARBA00022771"/>
    </source>
</evidence>
<evidence type="ECO:0000256" key="3">
    <source>
        <dbReference type="ARBA" id="ARBA00022833"/>
    </source>
</evidence>
<gene>
    <name evidence="13" type="ORF">AKO1_012753</name>
</gene>
<dbReference type="SUPFAM" id="SSF57850">
    <property type="entry name" value="RING/U-box"/>
    <property type="match status" value="1"/>
</dbReference>
<dbReference type="Pfam" id="PF00249">
    <property type="entry name" value="Myb_DNA-binding"/>
    <property type="match status" value="1"/>
</dbReference>
<feature type="domain" description="ZZ-type" evidence="11">
    <location>
        <begin position="22"/>
        <end position="78"/>
    </location>
</feature>
<dbReference type="AlphaFoldDB" id="A0AAW2YW02"/>
<accession>A0AAW2YW02</accession>
<reference evidence="13 14" key="1">
    <citation type="submission" date="2024-03" db="EMBL/GenBank/DDBJ databases">
        <title>The Acrasis kona genome and developmental transcriptomes reveal deep origins of eukaryotic multicellular pathways.</title>
        <authorList>
            <person name="Sheikh S."/>
            <person name="Fu C.-J."/>
            <person name="Brown M.W."/>
            <person name="Baldauf S.L."/>
        </authorList>
    </citation>
    <scope>NUCLEOTIDE SEQUENCE [LARGE SCALE GENOMIC DNA]</scope>
    <source>
        <strain evidence="13 14">ATCC MYA-3509</strain>
    </source>
</reference>
<dbReference type="Gene3D" id="3.30.60.90">
    <property type="match status" value="1"/>
</dbReference>
<sequence>MVSVKQESYSGGGSSAEDRLKGAQCDCDYCKKDISSQVHIKCAHCPKFNLCVDCFYVGVETTQHKNNHPYRVMDDMSAPLYTTKWGADEELLLLEGIETFGLGNWVDVAEHVGTKNKFECEYHYWSVYVDVDTFPLPQNNLTTLINDSKPITDRDVKKTDDGMLVTIKKNLGIKTSMSCTQNYEGPNKIKQPNPKIGLEVGFVPYRGDFDVEYDNDAEVLIGEMEISENDTPQERQYKLDILRLYDYKLAEREKRKKFAIERNIIDWKKTQTNEKKKNKEERDIVNKYRPFARFVSQEDFDDLMVHVIKEKQLRQRIEQLQAWRTRGISTIEGGELHEKKNNGTAAVNKHRSRSSVKKEDFVNLVSPSLENKNNNSNAFAQQENMFIGAELLSSKEREFCVELRMLPNQYILCKDALTRESFRQGFLSKSTAMSLLSDLEQNKVSKLYDYFVVCGWVTSPHQSG</sequence>
<evidence type="ECO:0000256" key="9">
    <source>
        <dbReference type="SAM" id="MobiDB-lite"/>
    </source>
</evidence>
<dbReference type="InterPro" id="IPR017884">
    <property type="entry name" value="SANT_dom"/>
</dbReference>
<keyword evidence="14" id="KW-1185">Reference proteome</keyword>
<keyword evidence="3" id="KW-0862">Zinc</keyword>
<evidence type="ECO:0000256" key="1">
    <source>
        <dbReference type="ARBA" id="ARBA00022723"/>
    </source>
</evidence>
<dbReference type="PIRSF" id="PIRSF025024">
    <property type="entry name" value="Transcriptional_adaptor_2"/>
    <property type="match status" value="1"/>
</dbReference>
<dbReference type="Proteomes" id="UP001431209">
    <property type="component" value="Unassembled WGS sequence"/>
</dbReference>
<name>A0AAW2YW02_9EUKA</name>
<dbReference type="Gene3D" id="1.10.10.10">
    <property type="entry name" value="Winged helix-like DNA-binding domain superfamily/Winged helix DNA-binding domain"/>
    <property type="match status" value="1"/>
</dbReference>
<comment type="caution">
    <text evidence="13">The sequence shown here is derived from an EMBL/GenBank/DDBJ whole genome shotgun (WGS) entry which is preliminary data.</text>
</comment>
<dbReference type="GO" id="GO:0008270">
    <property type="term" value="F:zinc ion binding"/>
    <property type="evidence" value="ECO:0007669"/>
    <property type="project" value="UniProtKB-KW"/>
</dbReference>
<dbReference type="GO" id="GO:0003682">
    <property type="term" value="F:chromatin binding"/>
    <property type="evidence" value="ECO:0007669"/>
    <property type="project" value="TreeGrafter"/>
</dbReference>
<evidence type="ECO:0000256" key="7">
    <source>
        <dbReference type="PIRNR" id="PIRNR025024"/>
    </source>
</evidence>
<keyword evidence="4 7" id="KW-0805">Transcription regulation</keyword>
<dbReference type="GO" id="GO:0006338">
    <property type="term" value="P:chromatin remodeling"/>
    <property type="evidence" value="ECO:0007669"/>
    <property type="project" value="TreeGrafter"/>
</dbReference>
<dbReference type="PANTHER" id="PTHR12374:SF20">
    <property type="entry name" value="TRANSCRIPTIONAL ADAPTER 2-ALPHA"/>
    <property type="match status" value="1"/>
</dbReference>
<dbReference type="InterPro" id="IPR041983">
    <property type="entry name" value="ADA2-like_ZZ"/>
</dbReference>
<dbReference type="Pfam" id="PF22941">
    <property type="entry name" value="TADA2A-like_3rd"/>
    <property type="match status" value="1"/>
</dbReference>
<evidence type="ECO:0000259" key="12">
    <source>
        <dbReference type="PROSITE" id="PS51293"/>
    </source>
</evidence>
<evidence type="ECO:0000313" key="14">
    <source>
        <dbReference type="Proteomes" id="UP001431209"/>
    </source>
</evidence>
<dbReference type="InterPro" id="IPR055141">
    <property type="entry name" value="TADA2A_B-like_dom"/>
</dbReference>
<dbReference type="SUPFAM" id="SSF46689">
    <property type="entry name" value="Homeodomain-like"/>
    <property type="match status" value="2"/>
</dbReference>
<dbReference type="GO" id="GO:0003713">
    <property type="term" value="F:transcription coactivator activity"/>
    <property type="evidence" value="ECO:0007669"/>
    <property type="project" value="InterPro"/>
</dbReference>
<dbReference type="Gene3D" id="1.10.10.60">
    <property type="entry name" value="Homeodomain-like"/>
    <property type="match status" value="1"/>
</dbReference>
<proteinExistence type="predicted"/>
<feature type="domain" description="SANT" evidence="12">
    <location>
        <begin position="80"/>
        <end position="132"/>
    </location>
</feature>
<evidence type="ECO:0000259" key="10">
    <source>
        <dbReference type="PROSITE" id="PS50090"/>
    </source>
</evidence>
<dbReference type="PROSITE" id="PS51293">
    <property type="entry name" value="SANT"/>
    <property type="match status" value="1"/>
</dbReference>
<dbReference type="SMART" id="SM00717">
    <property type="entry name" value="SANT"/>
    <property type="match status" value="1"/>
</dbReference>
<keyword evidence="1" id="KW-0479">Metal-binding</keyword>
<dbReference type="CDD" id="cd00167">
    <property type="entry name" value="SANT"/>
    <property type="match status" value="1"/>
</dbReference>
<feature type="domain" description="Myb-like" evidence="10">
    <location>
        <begin position="77"/>
        <end position="128"/>
    </location>
</feature>
<dbReference type="InterPro" id="IPR001005">
    <property type="entry name" value="SANT/Myb"/>
</dbReference>
<evidence type="ECO:0000256" key="8">
    <source>
        <dbReference type="PROSITE-ProRule" id="PRU00228"/>
    </source>
</evidence>
<dbReference type="InterPro" id="IPR036388">
    <property type="entry name" value="WH-like_DNA-bd_sf"/>
</dbReference>
<dbReference type="GO" id="GO:0005634">
    <property type="term" value="C:nucleus"/>
    <property type="evidence" value="ECO:0007669"/>
    <property type="project" value="UniProtKB-SubCell"/>
</dbReference>
<keyword evidence="6 7" id="KW-0539">Nucleus</keyword>
<evidence type="ECO:0000256" key="5">
    <source>
        <dbReference type="ARBA" id="ARBA00023163"/>
    </source>
</evidence>
<dbReference type="PANTHER" id="PTHR12374">
    <property type="entry name" value="TRANSCRIPTIONAL ADAPTOR 2 ADA2 -RELATED"/>
    <property type="match status" value="1"/>
</dbReference>